<dbReference type="GO" id="GO:0004400">
    <property type="term" value="F:histidinol-phosphate transaminase activity"/>
    <property type="evidence" value="ECO:0007669"/>
    <property type="project" value="UniProtKB-UniRule"/>
</dbReference>
<keyword evidence="9 11" id="KW-0368">Histidine biosynthesis</keyword>
<dbReference type="PANTHER" id="PTHR42885:SF2">
    <property type="entry name" value="HISTIDINOL-PHOSPHATE AMINOTRANSFERASE"/>
    <property type="match status" value="1"/>
</dbReference>
<dbReference type="PROSITE" id="PS00599">
    <property type="entry name" value="AA_TRANSFER_CLASS_2"/>
    <property type="match status" value="1"/>
</dbReference>
<evidence type="ECO:0000256" key="2">
    <source>
        <dbReference type="ARBA" id="ARBA00005011"/>
    </source>
</evidence>
<dbReference type="Pfam" id="PF00155">
    <property type="entry name" value="Aminotran_1_2"/>
    <property type="match status" value="1"/>
</dbReference>
<keyword evidence="5 11" id="KW-0032">Aminotransferase</keyword>
<feature type="domain" description="Aminotransferase class I/classII large" evidence="12">
    <location>
        <begin position="45"/>
        <end position="350"/>
    </location>
</feature>
<comment type="catalytic activity">
    <reaction evidence="10 11">
        <text>L-histidinol phosphate + 2-oxoglutarate = 3-(imidazol-4-yl)-2-oxopropyl phosphate + L-glutamate</text>
        <dbReference type="Rhea" id="RHEA:23744"/>
        <dbReference type="ChEBI" id="CHEBI:16810"/>
        <dbReference type="ChEBI" id="CHEBI:29985"/>
        <dbReference type="ChEBI" id="CHEBI:57766"/>
        <dbReference type="ChEBI" id="CHEBI:57980"/>
        <dbReference type="EC" id="2.6.1.9"/>
    </reaction>
</comment>
<dbReference type="PANTHER" id="PTHR42885">
    <property type="entry name" value="HISTIDINOL-PHOSPHATE AMINOTRANSFERASE-RELATED"/>
    <property type="match status" value="1"/>
</dbReference>
<accession>A0A2S2E1D7</accession>
<dbReference type="EMBL" id="CP029347">
    <property type="protein sequence ID" value="AWL11465.1"/>
    <property type="molecule type" value="Genomic_DNA"/>
</dbReference>
<keyword evidence="6 11" id="KW-0028">Amino-acid biosynthesis</keyword>
<dbReference type="InterPro" id="IPR015422">
    <property type="entry name" value="PyrdxlP-dep_Trfase_small"/>
</dbReference>
<evidence type="ECO:0000256" key="5">
    <source>
        <dbReference type="ARBA" id="ARBA00022576"/>
    </source>
</evidence>
<comment type="similarity">
    <text evidence="3 11">Belongs to the class-II pyridoxal-phosphate-dependent aminotransferase family. Histidinol-phosphate aminotransferase subfamily.</text>
</comment>
<evidence type="ECO:0000313" key="13">
    <source>
        <dbReference type="EMBL" id="AWL11465.1"/>
    </source>
</evidence>
<dbReference type="InterPro" id="IPR005861">
    <property type="entry name" value="HisP_aminotrans"/>
</dbReference>
<dbReference type="HAMAP" id="MF_01023">
    <property type="entry name" value="HisC_aminotrans_2"/>
    <property type="match status" value="1"/>
</dbReference>
<dbReference type="InterPro" id="IPR001917">
    <property type="entry name" value="Aminotrans_II_pyridoxalP_BS"/>
</dbReference>
<dbReference type="GO" id="GO:0030170">
    <property type="term" value="F:pyridoxal phosphate binding"/>
    <property type="evidence" value="ECO:0007669"/>
    <property type="project" value="InterPro"/>
</dbReference>
<keyword evidence="8 11" id="KW-0663">Pyridoxal phosphate</keyword>
<sequence>MSNLADKLQSPHVKTLTPYQSARRLFSGGQDWLNANESPFANDYSVDASRFNRYPDCQPKTVIQSYAQYAGVEPEQLLVSRGADEGIELLIRGFCEAGKDNILICPPTYGMYAISAETFNVGVEKAPLKADFSLDMDAIESQVGKVKLVFICSPNNPTGTQVDAESIHQTLALFKDKALVVVDEAYIEFAEGENWANKLADYDNLVVLRTLSKAFGLAGLRCGFTLASPEIIEVLLKVIAPYPLAEPVAQIAAQALSAQGLATIKQQVGELNGLKTELRAALSSRAEFEVLGDTQANFVLVRTEHKQGLMDALVEQGILVRDQSKQLYLDNCLRISVGDKAQNARLLAAIDAFFKQETA</sequence>
<dbReference type="RefSeq" id="WP_109339107.1">
    <property type="nucleotide sequence ID" value="NZ_CP029347.1"/>
</dbReference>
<evidence type="ECO:0000256" key="10">
    <source>
        <dbReference type="ARBA" id="ARBA00047481"/>
    </source>
</evidence>
<dbReference type="NCBIfam" id="TIGR01141">
    <property type="entry name" value="hisC"/>
    <property type="match status" value="1"/>
</dbReference>
<dbReference type="Gene3D" id="3.90.1150.10">
    <property type="entry name" value="Aspartate Aminotransferase, domain 1"/>
    <property type="match status" value="1"/>
</dbReference>
<evidence type="ECO:0000259" key="12">
    <source>
        <dbReference type="Pfam" id="PF00155"/>
    </source>
</evidence>
<evidence type="ECO:0000256" key="6">
    <source>
        <dbReference type="ARBA" id="ARBA00022605"/>
    </source>
</evidence>
<evidence type="ECO:0000256" key="8">
    <source>
        <dbReference type="ARBA" id="ARBA00022898"/>
    </source>
</evidence>
<evidence type="ECO:0000313" key="14">
    <source>
        <dbReference type="Proteomes" id="UP000245728"/>
    </source>
</evidence>
<dbReference type="Gene3D" id="3.40.640.10">
    <property type="entry name" value="Type I PLP-dependent aspartate aminotransferase-like (Major domain)"/>
    <property type="match status" value="1"/>
</dbReference>
<organism evidence="13 14">
    <name type="scientific">Saliniradius amylolyticus</name>
    <dbReference type="NCBI Taxonomy" id="2183582"/>
    <lineage>
        <taxon>Bacteria</taxon>
        <taxon>Pseudomonadati</taxon>
        <taxon>Pseudomonadota</taxon>
        <taxon>Gammaproteobacteria</taxon>
        <taxon>Alteromonadales</taxon>
        <taxon>Alteromonadaceae</taxon>
        <taxon>Saliniradius</taxon>
    </lineage>
</organism>
<evidence type="ECO:0000256" key="3">
    <source>
        <dbReference type="ARBA" id="ARBA00007970"/>
    </source>
</evidence>
<evidence type="ECO:0000256" key="1">
    <source>
        <dbReference type="ARBA" id="ARBA00001933"/>
    </source>
</evidence>
<dbReference type="GO" id="GO:0000105">
    <property type="term" value="P:L-histidine biosynthetic process"/>
    <property type="evidence" value="ECO:0007669"/>
    <property type="project" value="UniProtKB-UniRule"/>
</dbReference>
<dbReference type="InterPro" id="IPR004839">
    <property type="entry name" value="Aminotransferase_I/II_large"/>
</dbReference>
<reference evidence="13 14" key="1">
    <citation type="submission" date="2018-05" db="EMBL/GenBank/DDBJ databases">
        <title>Salinimonas sp. HMF8227 Genome sequencing and assembly.</title>
        <authorList>
            <person name="Kang H."/>
            <person name="Kang J."/>
            <person name="Cha I."/>
            <person name="Kim H."/>
            <person name="Joh K."/>
        </authorList>
    </citation>
    <scope>NUCLEOTIDE SEQUENCE [LARGE SCALE GENOMIC DNA]</scope>
    <source>
        <strain evidence="13 14">HMF8227</strain>
    </source>
</reference>
<protein>
    <recommendedName>
        <fullName evidence="11">Histidinol-phosphate aminotransferase</fullName>
        <ecNumber evidence="11">2.6.1.9</ecNumber>
    </recommendedName>
    <alternativeName>
        <fullName evidence="11">Imidazole acetol-phosphate transaminase</fullName>
    </alternativeName>
</protein>
<feature type="modified residue" description="N6-(pyridoxal phosphate)lysine" evidence="11">
    <location>
        <position position="213"/>
    </location>
</feature>
<comment type="subunit">
    <text evidence="4 11">Homodimer.</text>
</comment>
<dbReference type="UniPathway" id="UPA00031">
    <property type="reaction ID" value="UER00012"/>
</dbReference>
<dbReference type="CDD" id="cd00609">
    <property type="entry name" value="AAT_like"/>
    <property type="match status" value="1"/>
</dbReference>
<comment type="cofactor">
    <cofactor evidence="1 11">
        <name>pyridoxal 5'-phosphate</name>
        <dbReference type="ChEBI" id="CHEBI:597326"/>
    </cofactor>
</comment>
<dbReference type="SUPFAM" id="SSF53383">
    <property type="entry name" value="PLP-dependent transferases"/>
    <property type="match status" value="1"/>
</dbReference>
<dbReference type="Proteomes" id="UP000245728">
    <property type="component" value="Chromosome"/>
</dbReference>
<dbReference type="KEGG" id="salh:HMF8227_00972"/>
<keyword evidence="7 11" id="KW-0808">Transferase</keyword>
<evidence type="ECO:0000256" key="4">
    <source>
        <dbReference type="ARBA" id="ARBA00011738"/>
    </source>
</evidence>
<dbReference type="InterPro" id="IPR015421">
    <property type="entry name" value="PyrdxlP-dep_Trfase_major"/>
</dbReference>
<dbReference type="AlphaFoldDB" id="A0A2S2E1D7"/>
<evidence type="ECO:0000256" key="9">
    <source>
        <dbReference type="ARBA" id="ARBA00023102"/>
    </source>
</evidence>
<evidence type="ECO:0000256" key="7">
    <source>
        <dbReference type="ARBA" id="ARBA00022679"/>
    </source>
</evidence>
<gene>
    <name evidence="11 13" type="primary">hisC</name>
    <name evidence="13" type="ORF">HMF8227_00972</name>
</gene>
<name>A0A2S2E1D7_9ALTE</name>
<proteinExistence type="inferred from homology"/>
<dbReference type="InterPro" id="IPR015424">
    <property type="entry name" value="PyrdxlP-dep_Trfase"/>
</dbReference>
<dbReference type="OrthoDB" id="9813612at2"/>
<dbReference type="EC" id="2.6.1.9" evidence="11"/>
<keyword evidence="14" id="KW-1185">Reference proteome</keyword>
<evidence type="ECO:0000256" key="11">
    <source>
        <dbReference type="HAMAP-Rule" id="MF_01023"/>
    </source>
</evidence>
<comment type="pathway">
    <text evidence="2 11">Amino-acid biosynthesis; L-histidine biosynthesis; L-histidine from 5-phospho-alpha-D-ribose 1-diphosphate: step 7/9.</text>
</comment>